<dbReference type="Pfam" id="PF00532">
    <property type="entry name" value="Peripla_BP_1"/>
    <property type="match status" value="1"/>
</dbReference>
<keyword evidence="7" id="KW-1185">Reference proteome</keyword>
<dbReference type="InterPro" id="IPR028082">
    <property type="entry name" value="Peripla_BP_I"/>
</dbReference>
<keyword evidence="1" id="KW-0678">Repressor</keyword>
<evidence type="ECO:0000256" key="1">
    <source>
        <dbReference type="ARBA" id="ARBA00022491"/>
    </source>
</evidence>
<dbReference type="Pfam" id="PF00356">
    <property type="entry name" value="LacI"/>
    <property type="match status" value="1"/>
</dbReference>
<accession>A0A7M1ST43</accession>
<dbReference type="SUPFAM" id="SSF53822">
    <property type="entry name" value="Periplasmic binding protein-like I"/>
    <property type="match status" value="1"/>
</dbReference>
<dbReference type="InterPro" id="IPR001761">
    <property type="entry name" value="Peripla_BP/Lac1_sug-bd_dom"/>
</dbReference>
<dbReference type="PANTHER" id="PTHR30146">
    <property type="entry name" value="LACI-RELATED TRANSCRIPTIONAL REPRESSOR"/>
    <property type="match status" value="1"/>
</dbReference>
<dbReference type="PROSITE" id="PS00356">
    <property type="entry name" value="HTH_LACI_1"/>
    <property type="match status" value="1"/>
</dbReference>
<dbReference type="CDD" id="cd06267">
    <property type="entry name" value="PBP1_LacI_sugar_binding-like"/>
    <property type="match status" value="1"/>
</dbReference>
<keyword evidence="4" id="KW-0804">Transcription</keyword>
<reference evidence="6 7" key="1">
    <citation type="submission" date="2020-10" db="EMBL/GenBank/DDBJ databases">
        <title>Haloactinobacterium sp. RN3S43, a bacterium isolated from saline soil.</title>
        <authorList>
            <person name="Sun J.-Q."/>
        </authorList>
    </citation>
    <scope>NUCLEOTIDE SEQUENCE [LARGE SCALE GENOMIC DNA]</scope>
    <source>
        <strain evidence="6 7">RN3S43</strain>
    </source>
</reference>
<dbReference type="Proteomes" id="UP000593758">
    <property type="component" value="Chromosome"/>
</dbReference>
<evidence type="ECO:0000256" key="2">
    <source>
        <dbReference type="ARBA" id="ARBA00023015"/>
    </source>
</evidence>
<dbReference type="PANTHER" id="PTHR30146:SF148">
    <property type="entry name" value="HTH-TYPE TRANSCRIPTIONAL REPRESSOR PURR-RELATED"/>
    <property type="match status" value="1"/>
</dbReference>
<dbReference type="Gene3D" id="1.10.260.40">
    <property type="entry name" value="lambda repressor-like DNA-binding domains"/>
    <property type="match status" value="1"/>
</dbReference>
<dbReference type="AlphaFoldDB" id="A0A7M1ST43"/>
<sequence>MARIVDVAREAGVSTATVSRVLNGKDVNPELATKVRSAVEALGYIPDRTARSLRRGASDVVALVLPDIENPFFTAVARGVEDVLHGAGYSVVLCNTDDDPGKEGRYLGVAEHENMAGVLIAPASGQPQLDALLDRGRAVVVLDRQVERPVDQVAFDNLALGEGCARELLASGFRRVACITGPVGTRTAIERASGWSRALEAAGLDAPEELLVHANFRVDGGYEALAHLLDLPEPPDAVLATNNLVGVGVLRALADGHVALATHGRGDSAGAPVPGGAIGVGIIGDLPFATSRTTDVHLVPLNPRALGTTAAQLLLDRLTDPGAPVRSIVQTITPAGARH</sequence>
<evidence type="ECO:0000256" key="3">
    <source>
        <dbReference type="ARBA" id="ARBA00023125"/>
    </source>
</evidence>
<dbReference type="InterPro" id="IPR000843">
    <property type="entry name" value="HTH_LacI"/>
</dbReference>
<evidence type="ECO:0000313" key="6">
    <source>
        <dbReference type="EMBL" id="QOR70134.1"/>
    </source>
</evidence>
<dbReference type="KEGG" id="halt:IM660_16120"/>
<dbReference type="PROSITE" id="PS50932">
    <property type="entry name" value="HTH_LACI_2"/>
    <property type="match status" value="1"/>
</dbReference>
<keyword evidence="3 6" id="KW-0238">DNA-binding</keyword>
<dbReference type="GO" id="GO:0000976">
    <property type="term" value="F:transcription cis-regulatory region binding"/>
    <property type="evidence" value="ECO:0007669"/>
    <property type="project" value="TreeGrafter"/>
</dbReference>
<keyword evidence="2" id="KW-0805">Transcription regulation</keyword>
<organism evidence="6 7">
    <name type="scientific">Ruania alkalisoli</name>
    <dbReference type="NCBI Taxonomy" id="2779775"/>
    <lineage>
        <taxon>Bacteria</taxon>
        <taxon>Bacillati</taxon>
        <taxon>Actinomycetota</taxon>
        <taxon>Actinomycetes</taxon>
        <taxon>Micrococcales</taxon>
        <taxon>Ruaniaceae</taxon>
        <taxon>Ruania</taxon>
    </lineage>
</organism>
<dbReference type="EMBL" id="CP063169">
    <property type="protein sequence ID" value="QOR70134.1"/>
    <property type="molecule type" value="Genomic_DNA"/>
</dbReference>
<dbReference type="Gene3D" id="3.40.50.2300">
    <property type="match status" value="2"/>
</dbReference>
<proteinExistence type="predicted"/>
<dbReference type="CDD" id="cd01392">
    <property type="entry name" value="HTH_LacI"/>
    <property type="match status" value="1"/>
</dbReference>
<evidence type="ECO:0000259" key="5">
    <source>
        <dbReference type="PROSITE" id="PS50932"/>
    </source>
</evidence>
<dbReference type="SMART" id="SM00354">
    <property type="entry name" value="HTH_LACI"/>
    <property type="match status" value="1"/>
</dbReference>
<dbReference type="InterPro" id="IPR010982">
    <property type="entry name" value="Lambda_DNA-bd_dom_sf"/>
</dbReference>
<dbReference type="RefSeq" id="WP_193496824.1">
    <property type="nucleotide sequence ID" value="NZ_CP063169.1"/>
</dbReference>
<gene>
    <name evidence="6" type="ORF">IM660_16120</name>
</gene>
<protein>
    <submittedName>
        <fullName evidence="6">LacI family DNA-binding transcriptional regulator</fullName>
    </submittedName>
</protein>
<name>A0A7M1ST43_9MICO</name>
<dbReference type="SUPFAM" id="SSF47413">
    <property type="entry name" value="lambda repressor-like DNA-binding domains"/>
    <property type="match status" value="1"/>
</dbReference>
<feature type="domain" description="HTH lacI-type" evidence="5">
    <location>
        <begin position="2"/>
        <end position="55"/>
    </location>
</feature>
<dbReference type="PRINTS" id="PR00036">
    <property type="entry name" value="HTHLACI"/>
</dbReference>
<evidence type="ECO:0000313" key="7">
    <source>
        <dbReference type="Proteomes" id="UP000593758"/>
    </source>
</evidence>
<dbReference type="GO" id="GO:0003700">
    <property type="term" value="F:DNA-binding transcription factor activity"/>
    <property type="evidence" value="ECO:0007669"/>
    <property type="project" value="TreeGrafter"/>
</dbReference>
<evidence type="ECO:0000256" key="4">
    <source>
        <dbReference type="ARBA" id="ARBA00023163"/>
    </source>
</evidence>